<dbReference type="PANTHER" id="PTHR12546:SF60">
    <property type="entry name" value="MISFIRE, ISOFORM F"/>
    <property type="match status" value="1"/>
</dbReference>
<dbReference type="Gene3D" id="2.60.40.150">
    <property type="entry name" value="C2 domain"/>
    <property type="match status" value="1"/>
</dbReference>
<evidence type="ECO:0000313" key="6">
    <source>
        <dbReference type="EnsemblMetazoa" id="tetur06g02290.1"/>
    </source>
</evidence>
<dbReference type="InterPro" id="IPR035892">
    <property type="entry name" value="C2_domain_sf"/>
</dbReference>
<accession>T1K6Z6</accession>
<protein>
    <recommendedName>
        <fullName evidence="8">C2 domain-containing protein</fullName>
    </recommendedName>
</protein>
<dbReference type="PANTHER" id="PTHR12546">
    <property type="entry name" value="FER-1-LIKE"/>
    <property type="match status" value="1"/>
</dbReference>
<keyword evidence="3" id="KW-0677">Repeat</keyword>
<evidence type="ECO:0000256" key="4">
    <source>
        <dbReference type="ARBA" id="ARBA00022989"/>
    </source>
</evidence>
<dbReference type="EMBL" id="CAEY01001798">
    <property type="status" value="NOT_ANNOTATED_CDS"/>
    <property type="molecule type" value="Genomic_DNA"/>
</dbReference>
<dbReference type="Proteomes" id="UP000015104">
    <property type="component" value="Unassembled WGS sequence"/>
</dbReference>
<keyword evidence="7" id="KW-1185">Reference proteome</keyword>
<evidence type="ECO:0000313" key="7">
    <source>
        <dbReference type="Proteomes" id="UP000015104"/>
    </source>
</evidence>
<evidence type="ECO:0000256" key="2">
    <source>
        <dbReference type="ARBA" id="ARBA00022692"/>
    </source>
</evidence>
<evidence type="ECO:0000256" key="1">
    <source>
        <dbReference type="ARBA" id="ARBA00004370"/>
    </source>
</evidence>
<reference evidence="6" key="2">
    <citation type="submission" date="2015-06" db="UniProtKB">
        <authorList>
            <consortium name="EnsemblMetazoa"/>
        </authorList>
    </citation>
    <scope>IDENTIFICATION</scope>
</reference>
<dbReference type="SUPFAM" id="SSF49562">
    <property type="entry name" value="C2 domain (Calcium/lipid-binding domain, CaLB)"/>
    <property type="match status" value="1"/>
</dbReference>
<proteinExistence type="predicted"/>
<dbReference type="InterPro" id="IPR037721">
    <property type="entry name" value="Ferlin"/>
</dbReference>
<dbReference type="EnsemblMetazoa" id="tetur06g02290.1">
    <property type="protein sequence ID" value="tetur06g02290.1"/>
    <property type="gene ID" value="tetur06g02290"/>
</dbReference>
<keyword evidence="2" id="KW-0812">Transmembrane</keyword>
<evidence type="ECO:0000256" key="5">
    <source>
        <dbReference type="ARBA" id="ARBA00023136"/>
    </source>
</evidence>
<reference evidence="7" key="1">
    <citation type="submission" date="2011-08" db="EMBL/GenBank/DDBJ databases">
        <authorList>
            <person name="Rombauts S."/>
        </authorList>
    </citation>
    <scope>NUCLEOTIDE SEQUENCE</scope>
    <source>
        <strain evidence="7">London</strain>
    </source>
</reference>
<dbReference type="GO" id="GO:0007009">
    <property type="term" value="P:plasma membrane organization"/>
    <property type="evidence" value="ECO:0007669"/>
    <property type="project" value="TreeGrafter"/>
</dbReference>
<keyword evidence="4" id="KW-1133">Transmembrane helix</keyword>
<sequence>MLDDIKADGLTALVEVYDRDIIGGDDFIGRVTFDYVRFSDKIYKYPRLNWYDVWLNGHEGGQLLMALESIQISETDSTEDYPRSHKVALPKYKLQVIFWGVRNLGRVKFLSVDKPKAN</sequence>
<comment type="subcellular location">
    <subcellularLocation>
        <location evidence="1">Membrane</location>
    </subcellularLocation>
</comment>
<dbReference type="HOGENOM" id="CLU_2076101_0_0_1"/>
<evidence type="ECO:0008006" key="8">
    <source>
        <dbReference type="Google" id="ProtNLM"/>
    </source>
</evidence>
<keyword evidence="5" id="KW-0472">Membrane</keyword>
<dbReference type="AlphaFoldDB" id="T1K6Z6"/>
<dbReference type="GO" id="GO:0016020">
    <property type="term" value="C:membrane"/>
    <property type="evidence" value="ECO:0007669"/>
    <property type="project" value="UniProtKB-SubCell"/>
</dbReference>
<name>T1K6Z6_TETUR</name>
<dbReference type="eggNOG" id="KOG1326">
    <property type="taxonomic scope" value="Eukaryota"/>
</dbReference>
<evidence type="ECO:0000256" key="3">
    <source>
        <dbReference type="ARBA" id="ARBA00022737"/>
    </source>
</evidence>
<organism evidence="6 7">
    <name type="scientific">Tetranychus urticae</name>
    <name type="common">Two-spotted spider mite</name>
    <dbReference type="NCBI Taxonomy" id="32264"/>
    <lineage>
        <taxon>Eukaryota</taxon>
        <taxon>Metazoa</taxon>
        <taxon>Ecdysozoa</taxon>
        <taxon>Arthropoda</taxon>
        <taxon>Chelicerata</taxon>
        <taxon>Arachnida</taxon>
        <taxon>Acari</taxon>
        <taxon>Acariformes</taxon>
        <taxon>Trombidiformes</taxon>
        <taxon>Prostigmata</taxon>
        <taxon>Eleutherengona</taxon>
        <taxon>Raphignathae</taxon>
        <taxon>Tetranychoidea</taxon>
        <taxon>Tetranychidae</taxon>
        <taxon>Tetranychus</taxon>
    </lineage>
</organism>